<sequence>MKGLKQSVRRLGSNGEEKSGSISTRLPLPLNRTQSIRRDPHPIIAAHREIISYCFENAHSDIGHRILMRLFEKRTDFQKFIFAYGKDKWMCITMRLKDYLEDVVLNLESMDIVERLSKKYGEEHVELKSYGFKPDFWVSLADAITVECVILDQANHAPTDTVAAWSQLVSIMFTSIRDGYYNALRALRINSRKSLRRQATVESTNAKEQENIDETKPAPLVLNNTRVTYSMSCISPINGNFNTFHKSDSPIRLESPIFE</sequence>
<name>A0A914BYN9_9BILA</name>
<proteinExistence type="predicted"/>
<dbReference type="InterPro" id="IPR044399">
    <property type="entry name" value="Mb-like_M"/>
</dbReference>
<dbReference type="InterPro" id="IPR000971">
    <property type="entry name" value="Globin"/>
</dbReference>
<feature type="domain" description="Globin" evidence="2">
    <location>
        <begin position="42"/>
        <end position="181"/>
    </location>
</feature>
<dbReference type="AlphaFoldDB" id="A0A914BYN9"/>
<dbReference type="Proteomes" id="UP000887540">
    <property type="component" value="Unplaced"/>
</dbReference>
<evidence type="ECO:0000313" key="3">
    <source>
        <dbReference type="Proteomes" id="UP000887540"/>
    </source>
</evidence>
<dbReference type="CDD" id="cd01040">
    <property type="entry name" value="Mb-like"/>
    <property type="match status" value="1"/>
</dbReference>
<dbReference type="InterPro" id="IPR012292">
    <property type="entry name" value="Globin/Proto"/>
</dbReference>
<dbReference type="Gene3D" id="1.10.490.10">
    <property type="entry name" value="Globins"/>
    <property type="match status" value="1"/>
</dbReference>
<dbReference type="WBParaSite" id="ACRNAN_Path_1300.g5091.t1">
    <property type="protein sequence ID" value="ACRNAN_Path_1300.g5091.t1"/>
    <property type="gene ID" value="ACRNAN_Path_1300.g5091"/>
</dbReference>
<evidence type="ECO:0000313" key="4">
    <source>
        <dbReference type="WBParaSite" id="ACRNAN_Path_1300.g5091.t1"/>
    </source>
</evidence>
<dbReference type="GO" id="GO:0020037">
    <property type="term" value="F:heme binding"/>
    <property type="evidence" value="ECO:0007669"/>
    <property type="project" value="InterPro"/>
</dbReference>
<accession>A0A914BYN9</accession>
<dbReference type="GO" id="GO:0019825">
    <property type="term" value="F:oxygen binding"/>
    <property type="evidence" value="ECO:0007669"/>
    <property type="project" value="InterPro"/>
</dbReference>
<dbReference type="PROSITE" id="PS01033">
    <property type="entry name" value="GLOBIN"/>
    <property type="match status" value="1"/>
</dbReference>
<dbReference type="SUPFAM" id="SSF46458">
    <property type="entry name" value="Globin-like"/>
    <property type="match status" value="1"/>
</dbReference>
<evidence type="ECO:0000256" key="1">
    <source>
        <dbReference type="SAM" id="MobiDB-lite"/>
    </source>
</evidence>
<keyword evidence="3" id="KW-1185">Reference proteome</keyword>
<reference evidence="4" key="1">
    <citation type="submission" date="2022-11" db="UniProtKB">
        <authorList>
            <consortium name="WormBaseParasite"/>
        </authorList>
    </citation>
    <scope>IDENTIFICATION</scope>
</reference>
<evidence type="ECO:0000259" key="2">
    <source>
        <dbReference type="PROSITE" id="PS01033"/>
    </source>
</evidence>
<protein>
    <submittedName>
        <fullName evidence="4">Globin family profile domain-containing protein</fullName>
    </submittedName>
</protein>
<dbReference type="InterPro" id="IPR009050">
    <property type="entry name" value="Globin-like_sf"/>
</dbReference>
<organism evidence="3 4">
    <name type="scientific">Acrobeloides nanus</name>
    <dbReference type="NCBI Taxonomy" id="290746"/>
    <lineage>
        <taxon>Eukaryota</taxon>
        <taxon>Metazoa</taxon>
        <taxon>Ecdysozoa</taxon>
        <taxon>Nematoda</taxon>
        <taxon>Chromadorea</taxon>
        <taxon>Rhabditida</taxon>
        <taxon>Tylenchina</taxon>
        <taxon>Cephalobomorpha</taxon>
        <taxon>Cephaloboidea</taxon>
        <taxon>Cephalobidae</taxon>
        <taxon>Acrobeloides</taxon>
    </lineage>
</organism>
<feature type="region of interest" description="Disordered" evidence="1">
    <location>
        <begin position="1"/>
        <end position="26"/>
    </location>
</feature>